<organism evidence="1 2">
    <name type="scientific">Flagellimonas oceani</name>
    <dbReference type="NCBI Taxonomy" id="2698672"/>
    <lineage>
        <taxon>Bacteria</taxon>
        <taxon>Pseudomonadati</taxon>
        <taxon>Bacteroidota</taxon>
        <taxon>Flavobacteriia</taxon>
        <taxon>Flavobacteriales</taxon>
        <taxon>Flavobacteriaceae</taxon>
        <taxon>Flagellimonas</taxon>
    </lineage>
</organism>
<protein>
    <submittedName>
        <fullName evidence="1">Uncharacterized protein</fullName>
    </submittedName>
</protein>
<dbReference type="EMBL" id="CP049616">
    <property type="protein sequence ID" value="QII43279.1"/>
    <property type="molecule type" value="Genomic_DNA"/>
</dbReference>
<name>A0A6G7IY12_9FLAO</name>
<keyword evidence="2" id="KW-1185">Reference proteome</keyword>
<accession>A0A6G7IY12</accession>
<reference evidence="1 2" key="1">
    <citation type="submission" date="2020-02" db="EMBL/GenBank/DDBJ databases">
        <title>Complete genome of Muricauda sp. 501str8.</title>
        <authorList>
            <person name="Dong B."/>
            <person name="Zhu S."/>
            <person name="Yang J."/>
            <person name="Chen J."/>
        </authorList>
    </citation>
    <scope>NUCLEOTIDE SEQUENCE [LARGE SCALE GENOMIC DNA]</scope>
    <source>
        <strain evidence="1 2">501str8</strain>
    </source>
</reference>
<dbReference type="AlphaFoldDB" id="A0A6G7IY12"/>
<dbReference type="Proteomes" id="UP000502928">
    <property type="component" value="Chromosome"/>
</dbReference>
<evidence type="ECO:0000313" key="2">
    <source>
        <dbReference type="Proteomes" id="UP000502928"/>
    </source>
</evidence>
<gene>
    <name evidence="1" type="ORF">GVT53_00750</name>
</gene>
<sequence length="75" mass="8811">MKKQWHGDRTRFSKEDLRMFDDIANLELDYCKCGNRQSPEYFFCDNCEKPIPGVDEGIVKTLVTITGQFKFLKSK</sequence>
<evidence type="ECO:0000313" key="1">
    <source>
        <dbReference type="EMBL" id="QII43279.1"/>
    </source>
</evidence>
<dbReference type="RefSeq" id="WP_166246996.1">
    <property type="nucleotide sequence ID" value="NZ_CP049616.1"/>
</dbReference>
<proteinExistence type="predicted"/>
<dbReference type="KEGG" id="mut:GVT53_00750"/>